<evidence type="ECO:0000313" key="3">
    <source>
        <dbReference type="Proteomes" id="UP001168823"/>
    </source>
</evidence>
<gene>
    <name evidence="2" type="ORF">Q2100_18920</name>
</gene>
<keyword evidence="1" id="KW-0812">Transmembrane</keyword>
<accession>A0ABT8ULW9</accession>
<proteinExistence type="predicted"/>
<reference evidence="2" key="1">
    <citation type="submission" date="2023-07" db="EMBL/GenBank/DDBJ databases">
        <title>Mycolicibacterium sp. nov., a novel bacterial species.</title>
        <authorList>
            <person name="Cao Y."/>
        </authorList>
    </citation>
    <scope>NUCLEOTIDE SEQUENCE</scope>
    <source>
        <strain evidence="2">KC 300</strain>
    </source>
</reference>
<keyword evidence="1" id="KW-0472">Membrane</keyword>
<name>A0ABT8ULW9_9MYCO</name>
<evidence type="ECO:0000256" key="1">
    <source>
        <dbReference type="SAM" id="Phobius"/>
    </source>
</evidence>
<comment type="caution">
    <text evidence="2">The sequence shown here is derived from an EMBL/GenBank/DDBJ whole genome shotgun (WGS) entry which is preliminary data.</text>
</comment>
<sequence>MTPAAGPTNVSAMGIRRRARGKVMEWVRRYLPNELAGWTAEVGSALATYQLTGSYAAAVVAGTIGSSAGYYATAYVNGVRWAYRSLAGRNTVLRMLLANGLAVRSIAVEFGPAEAIDSIVIRPAALFAGPFLVGSTALGWVLGSLAADLAFYVFAIFSYERFSTMLVRRPSTGEVTDGCDGPVTSSIPA</sequence>
<protein>
    <submittedName>
        <fullName evidence="2">Uncharacterized protein</fullName>
    </submittedName>
</protein>
<evidence type="ECO:0000313" key="2">
    <source>
        <dbReference type="EMBL" id="MDO3637815.1"/>
    </source>
</evidence>
<keyword evidence="1" id="KW-1133">Transmembrane helix</keyword>
<keyword evidence="3" id="KW-1185">Reference proteome</keyword>
<feature type="transmembrane region" description="Helical" evidence="1">
    <location>
        <begin position="137"/>
        <end position="159"/>
    </location>
</feature>
<organism evidence="2 3">
    <name type="scientific">Mycolicibacterium arseniciresistens</name>
    <dbReference type="NCBI Taxonomy" id="3062257"/>
    <lineage>
        <taxon>Bacteria</taxon>
        <taxon>Bacillati</taxon>
        <taxon>Actinomycetota</taxon>
        <taxon>Actinomycetes</taxon>
        <taxon>Mycobacteriales</taxon>
        <taxon>Mycobacteriaceae</taxon>
        <taxon>Mycolicibacterium</taxon>
    </lineage>
</organism>
<dbReference type="EMBL" id="JAUMSQ010000156">
    <property type="protein sequence ID" value="MDO3637815.1"/>
    <property type="molecule type" value="Genomic_DNA"/>
</dbReference>
<dbReference type="Proteomes" id="UP001168823">
    <property type="component" value="Unassembled WGS sequence"/>
</dbReference>
<dbReference type="RefSeq" id="WP_302915290.1">
    <property type="nucleotide sequence ID" value="NZ_JAUMSQ010000156.1"/>
</dbReference>